<feature type="region of interest" description="Disordered" evidence="1">
    <location>
        <begin position="217"/>
        <end position="274"/>
    </location>
</feature>
<sequence length="1468" mass="148113">MSFLGLFLPRLDSTSLLSFALLLCATAAVPPRVRVVILGSEVLFAAVLRVRFRRQNQVATRLKAGDGVDAQHSQQRRGPATRATAPAPADAPEAYVRACGTGSVQRYGSGPVALMPLWTRRRQQVHGGPRRSGSGAETAQAAEAYREQELLPAPPVSSRGPPEGCVSGGASGDTAHAAEGVAAAQQLPVAVGLLRGGGGLISGLCAVVGGRRQRRRRAGANAAHQRSARESLSDGADGDCGATPDLVGDLGRTGRRQPAAGSAGPAPAAAQPAVLPQQTAASAASAAAAAVDATAAAAFSGTQPPTGARRRFWRRRQLASAAPVGSKCACGQQQQQQQQQQAAQEWTSTASAEEHQQHAGGLRDGSGLANAWGRPGSGGIGIGSSSKLQSLALMAVVDGAAYNDAAARAEMLAARLLDPQEGHVPLLQGGHLLSQWFAGLAGPHQLSLAHLEQLLTYLLLPPQPPQLPPSARPPPAVSGALPTSQLTACGPAAAAAGAAAAAVAGRASGSAEAEARAVVAGASVIAQELAGMAAGGAVGGGDGGVRSAPGGPDIQRLAWQLMEALELPPPPPPPPPSGAAERQTQAQPGAQFAQAFSASCADPRTAAAGSPSSASGAAGGPVAGRRRRLTWRQRQAAAARSADTSVTAPQSAAAAVGAAAAAAPPPEASGELPRIAAAMAPAAAATASADLVPGVASSSSRSGPAAAVAGVSRASAGPVASAATAASATSTTAPGRLLSATTDTLVASYRPLAFYAVMEAVAGATHLALTTRCGGMGLGWRLLGTTPGGTAAVYEWQPPPPPQQQQQQPAASRPRRRASDAASIGTGASAPCACAPAAPSGGVEQGAWGQEAPTTAESTTKVEALPPPPPLVFLHGIGMGLTPYLRVLGRLAAVADASAAAAHRPPQRLLAVQYKHVSMRITAHIPAPHEVAADVAAFLAAQGVPRMSVLAHSYGTLVASALIKLAAASPAAPAVHRLTLVDPVCFAMFLPHLTRNGLYQQPVTPAPQPQSQSQSQTQTQATAADTQQRQPTEAKEVEAAALEAAAVIAGSMPSVQRGAAVAAAEAGDGATAAAAGGPQTAHAAEQQRARVGTALGRRLACILLRGLVVAEFHCAVALRRRLDWARVNLWPSELPRGRARGRSSGSGRGGGGDSGSGCLSHDDDDTGENDDEGGGGGGSGTHVFLSGRDNLVPAAEVRQILANRAALLGPGGGPHPDVHFHAELGHGGFLGDLDWQERVIGAALGVPQDRVHVALLAARAAPAPAAAPATFPPPARPAATAAASCGSNERTAGTSSSSSSRPRAGVLRWQRGAVPPPDGSAVGGMSHQTLLGAGWLHAAAAVAQLTWLRRPAHDVKQRMTGTVWPWLTTTSCHPAALVEAQRQWQRLRQRRHHGAHAPLASPSSRRLPRWLLGSDGAGRSGAGSTASRPSRPSSSMTRERTATAATAVAGEVEVKAAVVQQPVPRVMR</sequence>
<dbReference type="SUPFAM" id="SSF53474">
    <property type="entry name" value="alpha/beta-Hydrolases"/>
    <property type="match status" value="1"/>
</dbReference>
<accession>A0A835WW80</accession>
<proteinExistence type="predicted"/>
<keyword evidence="3" id="KW-1185">Reference proteome</keyword>
<dbReference type="OrthoDB" id="2017000at2759"/>
<dbReference type="EMBL" id="JAEHOD010000001">
    <property type="protein sequence ID" value="KAG2454811.1"/>
    <property type="molecule type" value="Genomic_DNA"/>
</dbReference>
<feature type="region of interest" description="Disordered" evidence="1">
    <location>
        <begin position="843"/>
        <end position="864"/>
    </location>
</feature>
<feature type="compositionally biased region" description="Pro residues" evidence="1">
    <location>
        <begin position="567"/>
        <end position="577"/>
    </location>
</feature>
<feature type="region of interest" description="Disordered" evidence="1">
    <location>
        <begin position="1000"/>
        <end position="1036"/>
    </location>
</feature>
<feature type="compositionally biased region" description="Acidic residues" evidence="1">
    <location>
        <begin position="1162"/>
        <end position="1173"/>
    </location>
</feature>
<dbReference type="Proteomes" id="UP000613740">
    <property type="component" value="Unassembled WGS sequence"/>
</dbReference>
<feature type="region of interest" description="Disordered" evidence="1">
    <location>
        <begin position="791"/>
        <end position="825"/>
    </location>
</feature>
<feature type="compositionally biased region" description="Low complexity" evidence="1">
    <location>
        <begin position="257"/>
        <end position="274"/>
    </location>
</feature>
<feature type="region of interest" description="Disordered" evidence="1">
    <location>
        <begin position="1134"/>
        <end position="1184"/>
    </location>
</feature>
<reference evidence="2" key="1">
    <citation type="journal article" date="2020" name="bioRxiv">
        <title>Comparative genomics of Chlamydomonas.</title>
        <authorList>
            <person name="Craig R.J."/>
            <person name="Hasan A.R."/>
            <person name="Ness R.W."/>
            <person name="Keightley P.D."/>
        </authorList>
    </citation>
    <scope>NUCLEOTIDE SEQUENCE</scope>
    <source>
        <strain evidence="2">CCAP 11/173</strain>
    </source>
</reference>
<dbReference type="PANTHER" id="PTHR37471">
    <property type="entry name" value="UNNAMED PRODUCT"/>
    <property type="match status" value="1"/>
</dbReference>
<protein>
    <recommendedName>
        <fullName evidence="4">AB hydrolase-1 domain-containing protein</fullName>
    </recommendedName>
</protein>
<gene>
    <name evidence="2" type="ORF">HYH02_000643</name>
</gene>
<feature type="compositionally biased region" description="Low complexity" evidence="1">
    <location>
        <begin position="80"/>
        <end position="89"/>
    </location>
</feature>
<evidence type="ECO:0000313" key="2">
    <source>
        <dbReference type="EMBL" id="KAG2454811.1"/>
    </source>
</evidence>
<dbReference type="PANTHER" id="PTHR37471:SF1">
    <property type="entry name" value="AB HYDROLASE-1 DOMAIN-CONTAINING PROTEIN"/>
    <property type="match status" value="1"/>
</dbReference>
<feature type="compositionally biased region" description="Low complexity" evidence="1">
    <location>
        <begin position="1422"/>
        <end position="1435"/>
    </location>
</feature>
<feature type="compositionally biased region" description="Gly residues" evidence="1">
    <location>
        <begin position="1144"/>
        <end position="1155"/>
    </location>
</feature>
<feature type="region of interest" description="Disordered" evidence="1">
    <location>
        <begin position="340"/>
        <end position="370"/>
    </location>
</feature>
<evidence type="ECO:0000256" key="1">
    <source>
        <dbReference type="SAM" id="MobiDB-lite"/>
    </source>
</evidence>
<feature type="compositionally biased region" description="Low complexity" evidence="1">
    <location>
        <begin position="583"/>
        <end position="616"/>
    </location>
</feature>
<feature type="region of interest" description="Disordered" evidence="1">
    <location>
        <begin position="1265"/>
        <end position="1305"/>
    </location>
</feature>
<feature type="compositionally biased region" description="Low complexity" evidence="1">
    <location>
        <begin position="1009"/>
        <end position="1031"/>
    </location>
</feature>
<evidence type="ECO:0000313" key="3">
    <source>
        <dbReference type="Proteomes" id="UP000613740"/>
    </source>
</evidence>
<dbReference type="Gene3D" id="3.40.50.1820">
    <property type="entry name" value="alpha/beta hydrolase"/>
    <property type="match status" value="1"/>
</dbReference>
<evidence type="ECO:0008006" key="4">
    <source>
        <dbReference type="Google" id="ProtNLM"/>
    </source>
</evidence>
<feature type="compositionally biased region" description="Low complexity" evidence="1">
    <location>
        <begin position="632"/>
        <end position="648"/>
    </location>
</feature>
<organism evidence="2 3">
    <name type="scientific">Chlamydomonas schloesseri</name>
    <dbReference type="NCBI Taxonomy" id="2026947"/>
    <lineage>
        <taxon>Eukaryota</taxon>
        <taxon>Viridiplantae</taxon>
        <taxon>Chlorophyta</taxon>
        <taxon>core chlorophytes</taxon>
        <taxon>Chlorophyceae</taxon>
        <taxon>CS clade</taxon>
        <taxon>Chlamydomonadales</taxon>
        <taxon>Chlamydomonadaceae</taxon>
        <taxon>Chlamydomonas</taxon>
    </lineage>
</organism>
<feature type="region of interest" description="Disordered" evidence="1">
    <location>
        <begin position="152"/>
        <end position="173"/>
    </location>
</feature>
<feature type="compositionally biased region" description="Polar residues" evidence="1">
    <location>
        <begin position="852"/>
        <end position="861"/>
    </location>
</feature>
<feature type="region of interest" description="Disordered" evidence="1">
    <location>
        <begin position="123"/>
        <end position="142"/>
    </location>
</feature>
<dbReference type="InterPro" id="IPR029058">
    <property type="entry name" value="AB_hydrolase_fold"/>
</dbReference>
<name>A0A835WW80_9CHLO</name>
<feature type="region of interest" description="Disordered" evidence="1">
    <location>
        <begin position="63"/>
        <end position="89"/>
    </location>
</feature>
<feature type="compositionally biased region" description="Polar residues" evidence="1">
    <location>
        <begin position="1285"/>
        <end position="1294"/>
    </location>
</feature>
<comment type="caution">
    <text evidence="2">The sequence shown here is derived from an EMBL/GenBank/DDBJ whole genome shotgun (WGS) entry which is preliminary data.</text>
</comment>
<feature type="region of interest" description="Disordered" evidence="1">
    <location>
        <begin position="1388"/>
        <end position="1446"/>
    </location>
</feature>
<feature type="region of interest" description="Disordered" evidence="1">
    <location>
        <begin position="565"/>
        <end position="648"/>
    </location>
</feature>